<dbReference type="SUPFAM" id="SSF49879">
    <property type="entry name" value="SMAD/FHA domain"/>
    <property type="match status" value="1"/>
</dbReference>
<dbReference type="Pfam" id="PF00498">
    <property type="entry name" value="FHA"/>
    <property type="match status" value="1"/>
</dbReference>
<feature type="compositionally biased region" description="Low complexity" evidence="4">
    <location>
        <begin position="214"/>
        <end position="256"/>
    </location>
</feature>
<evidence type="ECO:0000313" key="7">
    <source>
        <dbReference type="EMBL" id="KLT46046.1"/>
    </source>
</evidence>
<dbReference type="SMART" id="SM00339">
    <property type="entry name" value="FH"/>
    <property type="match status" value="1"/>
</dbReference>
<feature type="region of interest" description="Disordered" evidence="4">
    <location>
        <begin position="799"/>
        <end position="914"/>
    </location>
</feature>
<dbReference type="InterPro" id="IPR001766">
    <property type="entry name" value="Fork_head_dom"/>
</dbReference>
<gene>
    <name evidence="7" type="ORF">CC85DRAFT_290115</name>
</gene>
<dbReference type="InterPro" id="IPR036388">
    <property type="entry name" value="WH-like_DNA-bd_sf"/>
</dbReference>
<accession>A0A0J0XYC8</accession>
<evidence type="ECO:0000259" key="5">
    <source>
        <dbReference type="PROSITE" id="PS50006"/>
    </source>
</evidence>
<evidence type="ECO:0000256" key="2">
    <source>
        <dbReference type="ARBA" id="ARBA00023242"/>
    </source>
</evidence>
<feature type="region of interest" description="Disordered" evidence="4">
    <location>
        <begin position="68"/>
        <end position="103"/>
    </location>
</feature>
<dbReference type="STRING" id="879819.A0A0J0XYC8"/>
<dbReference type="PANTHER" id="PTHR11829:SF343">
    <property type="entry name" value="FORK-HEAD DOMAIN-CONTAINING PROTEIN"/>
    <property type="match status" value="1"/>
</dbReference>
<keyword evidence="2 3" id="KW-0539">Nucleus</keyword>
<dbReference type="PANTHER" id="PTHR11829">
    <property type="entry name" value="FORKHEAD BOX PROTEIN"/>
    <property type="match status" value="1"/>
</dbReference>
<sequence length="1274" mass="133700">MSGPGPGPSPSAAKAWFPPPPSLAALPVDRSKTEPKPAYYKLQFGDESTGFSYYVRTLSVVIGRNVERPHASPAPPLSSFGLDGPFPGVPGLEWHGSLITPPTPALDAAALAMDPDALAVAQLELREGEGQATDDQRRAEEDRLRECPAEDKPRASPRGEDERESPAMKEERGESPANDKQVKVEADEAIDVDVDVADQPARPSNSLTPPPASSPALPAASSSSVVPVPTSPAAAAPAAAAAASPAPVTSASPALTTGPASSEQPAKSTSPPATAPVAATPTPPPPSGTTPAADSTPAPIPISAPASESATPAPASAHPVPTESTPMLVDSASETPAPVADAPSASATPAPLAPTSIPADPSLGLDIPHGLLDTDIFDIKPDLSGLVGFDSNDLPPPPPATRAVLFEHVDVDLGPLKSVSRNHAKIEYRSDIGQFCLEIIGRNGAWVDDRYFVKGAVVPLSQGSTIQIATRIFSFVLPPSPESSPPAQAVSEALEGAYPYEQLPYPYNLPPEEVGYAEFYGEPGPGPATAAALAARIPTFNAFTANDGYGANDSGRFADREWIDEWESDQSENDENSESSEEEEDEDDEDDFVRPVPKIRLRTRRIVIPEDDEEEEEESSLSELSSEPEPEPEPEPALPTPKKKKKKDAVKAEPASPPQSQQQAGKAPKKGSKGVKAPSIVLKPPMKKGKSVKDEPMDVDSPTPEPVQTTPKKKKKDKAVKESKKKAVADKAEDKVAAPTPAPKPAPPASAPAQPPPPARTGLALPTVKAEAKPAVPVQPAAPTLAAAMAQQPATLAAVAPPPAQPATLAAAQAQASIPPGQPGAPAQAPAAPGVRPPQPGMVRPPAPGVRPPPHGLALPNVRPPQPGVPGQPGQPMQARPGMPVRPGMPGPIPGQHPGMVRPPGTHPPGTLPPGVRPPPGMVVRPGMHAAPGVRPPMRPPPPRTQQVNAPADPPKPYYISELKDNPTRPGHILCSVPIPPSGAGPRNPPTIIRGLDGLPFIGPPPLKPTMTFAAIIYSALVNLPRGRGTLGEVCNWVAGEWEYFRLNPEAGWQNSIRHNLSLNKAFLKVPRIPEDDPESKGSVWILDPQEGPLFEEKQRRDALKSEGKAKNAEEKRLRERLKAEERARKQREREIAAAQQVQAARVQPGVVRPRPALSAHRALGKTRLPVIIRPLDAATRAKSIIDKVDSNGVPLPFACDGTQLILDQATFGHLAADITDKLYQLGVSAAVDVLANWVINKQKANAGKQAVRPPATGTAVPLQRRQALCALLS</sequence>
<dbReference type="InterPro" id="IPR000253">
    <property type="entry name" value="FHA_dom"/>
</dbReference>
<dbReference type="Gene3D" id="1.10.10.10">
    <property type="entry name" value="Winged helix-like DNA-binding domain superfamily/Winged helix DNA-binding domain"/>
    <property type="match status" value="1"/>
</dbReference>
<comment type="subcellular location">
    <subcellularLocation>
        <location evidence="3">Nucleus</location>
    </subcellularLocation>
</comment>
<evidence type="ECO:0000256" key="4">
    <source>
        <dbReference type="SAM" id="MobiDB-lite"/>
    </source>
</evidence>
<dbReference type="GeneID" id="28985340"/>
<reference evidence="7 8" key="1">
    <citation type="submission" date="2015-03" db="EMBL/GenBank/DDBJ databases">
        <title>Genomics and transcriptomics of the oil-accumulating basidiomycete yeast T. oleaginosus allow insights into substrate utilization and the diverse evolutionary trajectories of mating systems in fungi.</title>
        <authorList>
            <consortium name="DOE Joint Genome Institute"/>
            <person name="Kourist R."/>
            <person name="Kracht O."/>
            <person name="Bracharz F."/>
            <person name="Lipzen A."/>
            <person name="Nolan M."/>
            <person name="Ohm R."/>
            <person name="Grigoriev I."/>
            <person name="Sun S."/>
            <person name="Heitman J."/>
            <person name="Bruck T."/>
            <person name="Nowrousian M."/>
        </authorList>
    </citation>
    <scope>NUCLEOTIDE SEQUENCE [LARGE SCALE GENOMIC DNA]</scope>
    <source>
        <strain evidence="7 8">IBC0246</strain>
    </source>
</reference>
<feature type="domain" description="FHA" evidence="5">
    <location>
        <begin position="407"/>
        <end position="452"/>
    </location>
</feature>
<dbReference type="OrthoDB" id="5954824at2759"/>
<feature type="compositionally biased region" description="Low complexity" evidence="4">
    <location>
        <begin position="335"/>
        <end position="357"/>
    </location>
</feature>
<feature type="compositionally biased region" description="Acidic residues" evidence="4">
    <location>
        <begin position="566"/>
        <end position="591"/>
    </location>
</feature>
<evidence type="ECO:0000259" key="6">
    <source>
        <dbReference type="PROSITE" id="PS50039"/>
    </source>
</evidence>
<dbReference type="InterPro" id="IPR050211">
    <property type="entry name" value="FOX_domain-containing"/>
</dbReference>
<dbReference type="RefSeq" id="XP_018282537.1">
    <property type="nucleotide sequence ID" value="XM_018424737.1"/>
</dbReference>
<dbReference type="PROSITE" id="PS50039">
    <property type="entry name" value="FORK_HEAD_3"/>
    <property type="match status" value="1"/>
</dbReference>
<dbReference type="GO" id="GO:0005634">
    <property type="term" value="C:nucleus"/>
    <property type="evidence" value="ECO:0007669"/>
    <property type="project" value="UniProtKB-SubCell"/>
</dbReference>
<dbReference type="GO" id="GO:0000978">
    <property type="term" value="F:RNA polymerase II cis-regulatory region sequence-specific DNA binding"/>
    <property type="evidence" value="ECO:0007669"/>
    <property type="project" value="TreeGrafter"/>
</dbReference>
<feature type="compositionally biased region" description="Pro residues" evidence="4">
    <location>
        <begin position="740"/>
        <end position="759"/>
    </location>
</feature>
<name>A0A0J0XYC8_9TREE</name>
<evidence type="ECO:0000313" key="8">
    <source>
        <dbReference type="Proteomes" id="UP000053611"/>
    </source>
</evidence>
<dbReference type="AlphaFoldDB" id="A0A0J0XYC8"/>
<evidence type="ECO:0008006" key="9">
    <source>
        <dbReference type="Google" id="ProtNLM"/>
    </source>
</evidence>
<feature type="compositionally biased region" description="Low complexity" evidence="4">
    <location>
        <begin position="806"/>
        <end position="834"/>
    </location>
</feature>
<protein>
    <recommendedName>
        <fullName evidence="9">Fork-head domain-containing protein</fullName>
    </recommendedName>
</protein>
<feature type="region of interest" description="Disordered" evidence="4">
    <location>
        <begin position="122"/>
        <end position="357"/>
    </location>
</feature>
<feature type="compositionally biased region" description="Acidic residues" evidence="4">
    <location>
        <begin position="609"/>
        <end position="634"/>
    </location>
</feature>
<feature type="region of interest" description="Disordered" evidence="4">
    <location>
        <begin position="1096"/>
        <end position="1130"/>
    </location>
</feature>
<dbReference type="PRINTS" id="PR00053">
    <property type="entry name" value="FORKHEAD"/>
</dbReference>
<dbReference type="Proteomes" id="UP000053611">
    <property type="component" value="Unassembled WGS sequence"/>
</dbReference>
<feature type="compositionally biased region" description="Pro residues" evidence="4">
    <location>
        <begin position="835"/>
        <end position="855"/>
    </location>
</feature>
<feature type="region of interest" description="Disordered" evidence="4">
    <location>
        <begin position="566"/>
        <end position="775"/>
    </location>
</feature>
<dbReference type="InterPro" id="IPR036390">
    <property type="entry name" value="WH_DNA-bd_sf"/>
</dbReference>
<feature type="compositionally biased region" description="Pro residues" evidence="4">
    <location>
        <begin position="905"/>
        <end position="914"/>
    </location>
</feature>
<organism evidence="7 8">
    <name type="scientific">Cutaneotrichosporon oleaginosum</name>
    <dbReference type="NCBI Taxonomy" id="879819"/>
    <lineage>
        <taxon>Eukaryota</taxon>
        <taxon>Fungi</taxon>
        <taxon>Dikarya</taxon>
        <taxon>Basidiomycota</taxon>
        <taxon>Agaricomycotina</taxon>
        <taxon>Tremellomycetes</taxon>
        <taxon>Trichosporonales</taxon>
        <taxon>Trichosporonaceae</taxon>
        <taxon>Cutaneotrichosporon</taxon>
    </lineage>
</organism>
<feature type="domain" description="Fork-head" evidence="6">
    <location>
        <begin position="1008"/>
        <end position="1105"/>
    </location>
</feature>
<dbReference type="InterPro" id="IPR030456">
    <property type="entry name" value="TF_fork_head_CS_2"/>
</dbReference>
<feature type="compositionally biased region" description="Basic and acidic residues" evidence="4">
    <location>
        <begin position="124"/>
        <end position="174"/>
    </location>
</feature>
<feature type="compositionally biased region" description="Pro residues" evidence="4">
    <location>
        <begin position="934"/>
        <end position="944"/>
    </location>
</feature>
<feature type="compositionally biased region" description="Acidic residues" evidence="4">
    <location>
        <begin position="187"/>
        <end position="196"/>
    </location>
</feature>
<feature type="DNA-binding region" description="Fork-head" evidence="3">
    <location>
        <begin position="1008"/>
        <end position="1105"/>
    </location>
</feature>
<dbReference type="CDD" id="cd00059">
    <property type="entry name" value="FH_FOX"/>
    <property type="match status" value="1"/>
</dbReference>
<feature type="region of interest" description="Disordered" evidence="4">
    <location>
        <begin position="927"/>
        <end position="952"/>
    </location>
</feature>
<dbReference type="GO" id="GO:0000981">
    <property type="term" value="F:DNA-binding transcription factor activity, RNA polymerase II-specific"/>
    <property type="evidence" value="ECO:0007669"/>
    <property type="project" value="TreeGrafter"/>
</dbReference>
<dbReference type="PROSITE" id="PS00658">
    <property type="entry name" value="FORK_HEAD_2"/>
    <property type="match status" value="1"/>
</dbReference>
<dbReference type="Pfam" id="PF00250">
    <property type="entry name" value="Forkhead"/>
    <property type="match status" value="1"/>
</dbReference>
<feature type="compositionally biased region" description="Low complexity" evidence="4">
    <location>
        <begin position="872"/>
        <end position="886"/>
    </location>
</feature>
<feature type="compositionally biased region" description="Basic and acidic residues" evidence="4">
    <location>
        <begin position="719"/>
        <end position="736"/>
    </location>
</feature>
<proteinExistence type="predicted"/>
<evidence type="ECO:0000256" key="1">
    <source>
        <dbReference type="ARBA" id="ARBA00023125"/>
    </source>
</evidence>
<evidence type="ECO:0000256" key="3">
    <source>
        <dbReference type="PROSITE-ProRule" id="PRU00089"/>
    </source>
</evidence>
<keyword evidence="8" id="KW-1185">Reference proteome</keyword>
<feature type="compositionally biased region" description="Low complexity" evidence="4">
    <location>
        <begin position="265"/>
        <end position="280"/>
    </location>
</feature>
<feature type="compositionally biased region" description="Low complexity" evidence="4">
    <location>
        <begin position="652"/>
        <end position="666"/>
    </location>
</feature>
<dbReference type="InterPro" id="IPR008984">
    <property type="entry name" value="SMAD_FHA_dom_sf"/>
</dbReference>
<dbReference type="SUPFAM" id="SSF46785">
    <property type="entry name" value="Winged helix' DNA-binding domain"/>
    <property type="match status" value="1"/>
</dbReference>
<dbReference type="PROSITE" id="PS50006">
    <property type="entry name" value="FHA_DOMAIN"/>
    <property type="match status" value="1"/>
</dbReference>
<keyword evidence="1 3" id="KW-0238">DNA-binding</keyword>
<dbReference type="Gene3D" id="2.60.200.20">
    <property type="match status" value="1"/>
</dbReference>
<feature type="compositionally biased region" description="Low complexity" evidence="4">
    <location>
        <begin position="289"/>
        <end position="322"/>
    </location>
</feature>
<dbReference type="EMBL" id="KQ087179">
    <property type="protein sequence ID" value="KLT46046.1"/>
    <property type="molecule type" value="Genomic_DNA"/>
</dbReference>